<evidence type="ECO:0000313" key="2">
    <source>
        <dbReference type="Proteomes" id="UP000236291"/>
    </source>
</evidence>
<feature type="non-terminal residue" evidence="1">
    <location>
        <position position="1"/>
    </location>
</feature>
<name>A0A2K3NEU9_TRIPR</name>
<dbReference type="EMBL" id="ASHM01020247">
    <property type="protein sequence ID" value="PNY01549.1"/>
    <property type="molecule type" value="Genomic_DNA"/>
</dbReference>
<evidence type="ECO:0000313" key="1">
    <source>
        <dbReference type="EMBL" id="PNY01549.1"/>
    </source>
</evidence>
<dbReference type="AlphaFoldDB" id="A0A2K3NEU9"/>
<reference evidence="1 2" key="1">
    <citation type="journal article" date="2014" name="Am. J. Bot.">
        <title>Genome assembly and annotation for red clover (Trifolium pratense; Fabaceae).</title>
        <authorList>
            <person name="Istvanek J."/>
            <person name="Jaros M."/>
            <person name="Krenek A."/>
            <person name="Repkova J."/>
        </authorList>
    </citation>
    <scope>NUCLEOTIDE SEQUENCE [LARGE SCALE GENOMIC DNA]</scope>
    <source>
        <strain evidence="2">cv. Tatra</strain>
        <tissue evidence="1">Young leaves</tissue>
    </source>
</reference>
<organism evidence="1 2">
    <name type="scientific">Trifolium pratense</name>
    <name type="common">Red clover</name>
    <dbReference type="NCBI Taxonomy" id="57577"/>
    <lineage>
        <taxon>Eukaryota</taxon>
        <taxon>Viridiplantae</taxon>
        <taxon>Streptophyta</taxon>
        <taxon>Embryophyta</taxon>
        <taxon>Tracheophyta</taxon>
        <taxon>Spermatophyta</taxon>
        <taxon>Magnoliopsida</taxon>
        <taxon>eudicotyledons</taxon>
        <taxon>Gunneridae</taxon>
        <taxon>Pentapetalae</taxon>
        <taxon>rosids</taxon>
        <taxon>fabids</taxon>
        <taxon>Fabales</taxon>
        <taxon>Fabaceae</taxon>
        <taxon>Papilionoideae</taxon>
        <taxon>50 kb inversion clade</taxon>
        <taxon>NPAAA clade</taxon>
        <taxon>Hologalegina</taxon>
        <taxon>IRL clade</taxon>
        <taxon>Trifolieae</taxon>
        <taxon>Trifolium</taxon>
    </lineage>
</organism>
<reference evidence="1 2" key="2">
    <citation type="journal article" date="2017" name="Front. Plant Sci.">
        <title>Gene Classification and Mining of Molecular Markers Useful in Red Clover (Trifolium pratense) Breeding.</title>
        <authorList>
            <person name="Istvanek J."/>
            <person name="Dluhosova J."/>
            <person name="Dluhos P."/>
            <person name="Patkova L."/>
            <person name="Nedelnik J."/>
            <person name="Repkova J."/>
        </authorList>
    </citation>
    <scope>NUCLEOTIDE SEQUENCE [LARGE SCALE GENOMIC DNA]</scope>
    <source>
        <strain evidence="2">cv. Tatra</strain>
        <tissue evidence="1">Young leaves</tissue>
    </source>
</reference>
<protein>
    <submittedName>
        <fullName evidence="1">Uncharacterized protein</fullName>
    </submittedName>
</protein>
<comment type="caution">
    <text evidence="1">The sequence shown here is derived from an EMBL/GenBank/DDBJ whole genome shotgun (WGS) entry which is preliminary data.</text>
</comment>
<proteinExistence type="predicted"/>
<dbReference type="Proteomes" id="UP000236291">
    <property type="component" value="Unassembled WGS sequence"/>
</dbReference>
<gene>
    <name evidence="1" type="ORF">L195_g024849</name>
</gene>
<accession>A0A2K3NEU9</accession>
<sequence length="59" mass="6750">GNKLKNDDDVFKTEKTFGCNFYWKMCFVDPPSPRYCPLYRMYCTPNGGNAAPPQAQILP</sequence>